<accession>A0ABT1HJM8</accession>
<protein>
    <submittedName>
        <fullName evidence="1">Uncharacterized protein</fullName>
    </submittedName>
</protein>
<gene>
    <name evidence="1" type="ORF">LX13_003978</name>
</gene>
<organism evidence="1 2">
    <name type="scientific">Williamsia maris</name>
    <dbReference type="NCBI Taxonomy" id="72806"/>
    <lineage>
        <taxon>Bacteria</taxon>
        <taxon>Bacillati</taxon>
        <taxon>Actinomycetota</taxon>
        <taxon>Actinomycetes</taxon>
        <taxon>Mycobacteriales</taxon>
        <taxon>Nocardiaceae</taxon>
        <taxon>Williamsia</taxon>
    </lineage>
</organism>
<evidence type="ECO:0000313" key="2">
    <source>
        <dbReference type="Proteomes" id="UP001206895"/>
    </source>
</evidence>
<reference evidence="1 2" key="1">
    <citation type="submission" date="2022-06" db="EMBL/GenBank/DDBJ databases">
        <title>Genomic Encyclopedia of Archaeal and Bacterial Type Strains, Phase II (KMG-II): from individual species to whole genera.</title>
        <authorList>
            <person name="Goeker M."/>
        </authorList>
    </citation>
    <scope>NUCLEOTIDE SEQUENCE [LARGE SCALE GENOMIC DNA]</scope>
    <source>
        <strain evidence="1 2">DSM 44693</strain>
    </source>
</reference>
<name>A0ABT1HJM8_9NOCA</name>
<evidence type="ECO:0000313" key="1">
    <source>
        <dbReference type="EMBL" id="MCP2178137.1"/>
    </source>
</evidence>
<dbReference type="EMBL" id="JAMTCJ010000004">
    <property type="protein sequence ID" value="MCP2178137.1"/>
    <property type="molecule type" value="Genomic_DNA"/>
</dbReference>
<comment type="caution">
    <text evidence="1">The sequence shown here is derived from an EMBL/GenBank/DDBJ whole genome shotgun (WGS) entry which is preliminary data.</text>
</comment>
<keyword evidence="2" id="KW-1185">Reference proteome</keyword>
<proteinExistence type="predicted"/>
<dbReference type="Proteomes" id="UP001206895">
    <property type="component" value="Unassembled WGS sequence"/>
</dbReference>
<sequence>MDTRRLPLHLFCGGDVAVTIRSDLSAGPPVTIPETVLWAGSADDLIWVVTHPPSASNNRVVERWPFHEPTTYDRTRGQFWLVTFLDPTTMKPTASYPVHDTRPKVARTADGTIWTAGNRLQTFASGHMQWPDPVDFDPMIRTTIDPVPPMRTPSRGQKK</sequence>